<name>A9FE43_SORC5</name>
<sequence>MRDEELLEALGRAARERDPFVDPRWEALAEGKLSGQEAEAFRAEMQRSEEGRLAEEMLRPFDVEERRLKVRRLLAERRGKAGTVAAGAAVRRLPWRKAVPVAALAAAAALALLVLPRSPEPLPAYALLTSAERGDPAAGPAVHLRSGGSLTMTLRPEAAVSGPVILRAALVREQRAALWDLPAGAAQIAPTGAVKIAGTREALFPDGAIGVYEIVLAVGRPEALPEDADAIARAEPRDGVRVLRQQVILEPP</sequence>
<keyword evidence="2" id="KW-1185">Reference proteome</keyword>
<evidence type="ECO:0000313" key="1">
    <source>
        <dbReference type="EMBL" id="CAN94848.1"/>
    </source>
</evidence>
<dbReference type="KEGG" id="scl:sce4685"/>
<proteinExistence type="predicted"/>
<dbReference type="OrthoDB" id="5520677at2"/>
<organism evidence="1 2">
    <name type="scientific">Sorangium cellulosum (strain So ce56)</name>
    <name type="common">Polyangium cellulosum (strain So ce56)</name>
    <dbReference type="NCBI Taxonomy" id="448385"/>
    <lineage>
        <taxon>Bacteria</taxon>
        <taxon>Pseudomonadati</taxon>
        <taxon>Myxococcota</taxon>
        <taxon>Polyangia</taxon>
        <taxon>Polyangiales</taxon>
        <taxon>Polyangiaceae</taxon>
        <taxon>Sorangium</taxon>
    </lineage>
</organism>
<reference evidence="1 2" key="1">
    <citation type="journal article" date="2007" name="Nat. Biotechnol.">
        <title>Complete genome sequence of the myxobacterium Sorangium cellulosum.</title>
        <authorList>
            <person name="Schneiker S."/>
            <person name="Perlova O."/>
            <person name="Kaiser O."/>
            <person name="Gerth K."/>
            <person name="Alici A."/>
            <person name="Altmeyer M.O."/>
            <person name="Bartels D."/>
            <person name="Bekel T."/>
            <person name="Beyer S."/>
            <person name="Bode E."/>
            <person name="Bode H.B."/>
            <person name="Bolten C.J."/>
            <person name="Choudhuri J.V."/>
            <person name="Doss S."/>
            <person name="Elnakady Y.A."/>
            <person name="Frank B."/>
            <person name="Gaigalat L."/>
            <person name="Goesmann A."/>
            <person name="Groeger C."/>
            <person name="Gross F."/>
            <person name="Jelsbak L."/>
            <person name="Jelsbak L."/>
            <person name="Kalinowski J."/>
            <person name="Kegler C."/>
            <person name="Knauber T."/>
            <person name="Konietzny S."/>
            <person name="Kopp M."/>
            <person name="Krause L."/>
            <person name="Krug D."/>
            <person name="Linke B."/>
            <person name="Mahmud T."/>
            <person name="Martinez-Arias R."/>
            <person name="McHardy A.C."/>
            <person name="Merai M."/>
            <person name="Meyer F."/>
            <person name="Mormann S."/>
            <person name="Munoz-Dorado J."/>
            <person name="Perez J."/>
            <person name="Pradella S."/>
            <person name="Rachid S."/>
            <person name="Raddatz G."/>
            <person name="Rosenau F."/>
            <person name="Rueckert C."/>
            <person name="Sasse F."/>
            <person name="Scharfe M."/>
            <person name="Schuster S.C."/>
            <person name="Suen G."/>
            <person name="Treuner-Lange A."/>
            <person name="Velicer G.J."/>
            <person name="Vorholter F.-J."/>
            <person name="Weissman K.J."/>
            <person name="Welch R.D."/>
            <person name="Wenzel S.C."/>
            <person name="Whitworth D.E."/>
            <person name="Wilhelm S."/>
            <person name="Wittmann C."/>
            <person name="Bloecker H."/>
            <person name="Puehler A."/>
            <person name="Mueller R."/>
        </authorList>
    </citation>
    <scope>NUCLEOTIDE SEQUENCE [LARGE SCALE GENOMIC DNA]</scope>
    <source>
        <strain evidence="2">So ce56</strain>
    </source>
</reference>
<protein>
    <recommendedName>
        <fullName evidence="3">Anti-sigma factor</fullName>
    </recommendedName>
</protein>
<gene>
    <name evidence="1" type="ordered locus">sce4685</name>
</gene>
<dbReference type="BioCyc" id="SCEL448385:SCE_RS24060-MONOMER"/>
<dbReference type="RefSeq" id="WP_012237317.1">
    <property type="nucleotide sequence ID" value="NC_010162.1"/>
</dbReference>
<accession>A9FE43</accession>
<dbReference type="Proteomes" id="UP000002139">
    <property type="component" value="Chromosome"/>
</dbReference>
<evidence type="ECO:0008006" key="3">
    <source>
        <dbReference type="Google" id="ProtNLM"/>
    </source>
</evidence>
<dbReference type="eggNOG" id="ENOG5032J3A">
    <property type="taxonomic scope" value="Bacteria"/>
</dbReference>
<dbReference type="AlphaFoldDB" id="A9FE43"/>
<dbReference type="STRING" id="448385.sce4685"/>
<dbReference type="HOGENOM" id="CLU_1102237_0_0_7"/>
<evidence type="ECO:0000313" key="2">
    <source>
        <dbReference type="Proteomes" id="UP000002139"/>
    </source>
</evidence>
<dbReference type="EMBL" id="AM746676">
    <property type="protein sequence ID" value="CAN94848.1"/>
    <property type="molecule type" value="Genomic_DNA"/>
</dbReference>